<protein>
    <submittedName>
        <fullName evidence="3">Uncharacterized protein</fullName>
    </submittedName>
</protein>
<keyword evidence="1" id="KW-1133">Transmembrane helix</keyword>
<evidence type="ECO:0000313" key="2">
    <source>
        <dbReference type="Proteomes" id="UP000046393"/>
    </source>
</evidence>
<organism evidence="2 3">
    <name type="scientific">Syphacia muris</name>
    <dbReference type="NCBI Taxonomy" id="451379"/>
    <lineage>
        <taxon>Eukaryota</taxon>
        <taxon>Metazoa</taxon>
        <taxon>Ecdysozoa</taxon>
        <taxon>Nematoda</taxon>
        <taxon>Chromadorea</taxon>
        <taxon>Rhabditida</taxon>
        <taxon>Spirurina</taxon>
        <taxon>Oxyuridomorpha</taxon>
        <taxon>Oxyuroidea</taxon>
        <taxon>Oxyuridae</taxon>
        <taxon>Syphacia</taxon>
    </lineage>
</organism>
<keyword evidence="1" id="KW-0472">Membrane</keyword>
<evidence type="ECO:0000313" key="3">
    <source>
        <dbReference type="WBParaSite" id="SMUV_0001083601-mRNA-1"/>
    </source>
</evidence>
<sequence>MVLMKYDVSIGKLNINEDAFKRYGSLLLVSKCIKGQITQKVFSMKAYIFRMTFAVVLLSTLLISMCKADEELRKTFIPIRKCNWALCKRPITRHRGGVFGPYRNRPRCCMEYEREREREALRSNVRTISKQ</sequence>
<dbReference type="WBParaSite" id="SMUV_0001083601-mRNA-1">
    <property type="protein sequence ID" value="SMUV_0001083601-mRNA-1"/>
    <property type="gene ID" value="SMUV_0001083601"/>
</dbReference>
<name>A0A0N5B0N4_9BILA</name>
<keyword evidence="1" id="KW-0812">Transmembrane</keyword>
<dbReference type="AlphaFoldDB" id="A0A0N5B0N4"/>
<feature type="transmembrane region" description="Helical" evidence="1">
    <location>
        <begin position="47"/>
        <end position="66"/>
    </location>
</feature>
<accession>A0A0N5B0N4</accession>
<reference evidence="3" key="1">
    <citation type="submission" date="2017-02" db="UniProtKB">
        <authorList>
            <consortium name="WormBaseParasite"/>
        </authorList>
    </citation>
    <scope>IDENTIFICATION</scope>
</reference>
<dbReference type="Proteomes" id="UP000046393">
    <property type="component" value="Unplaced"/>
</dbReference>
<evidence type="ECO:0000256" key="1">
    <source>
        <dbReference type="SAM" id="Phobius"/>
    </source>
</evidence>
<keyword evidence="2" id="KW-1185">Reference proteome</keyword>
<proteinExistence type="predicted"/>